<feature type="transmembrane region" description="Helical" evidence="1">
    <location>
        <begin position="63"/>
        <end position="86"/>
    </location>
</feature>
<dbReference type="OrthoDB" id="8283003at2"/>
<dbReference type="EMBL" id="OBQD01000010">
    <property type="protein sequence ID" value="SOC42578.1"/>
    <property type="molecule type" value="Genomic_DNA"/>
</dbReference>
<feature type="transmembrane region" description="Helical" evidence="1">
    <location>
        <begin position="27"/>
        <end position="51"/>
    </location>
</feature>
<feature type="transmembrane region" description="Helical" evidence="1">
    <location>
        <begin position="156"/>
        <end position="173"/>
    </location>
</feature>
<dbReference type="Proteomes" id="UP000219167">
    <property type="component" value="Unassembled WGS sequence"/>
</dbReference>
<reference evidence="2 3" key="1">
    <citation type="submission" date="2017-08" db="EMBL/GenBank/DDBJ databases">
        <authorList>
            <person name="de Groot N.N."/>
        </authorList>
    </citation>
    <scope>NUCLEOTIDE SEQUENCE [LARGE SCALE GENOMIC DNA]</scope>
    <source>
        <strain evidence="2 3">JC85</strain>
    </source>
</reference>
<feature type="transmembrane region" description="Helical" evidence="1">
    <location>
        <begin position="95"/>
        <end position="116"/>
    </location>
</feature>
<gene>
    <name evidence="2" type="ORF">SAMN05892877_11076</name>
</gene>
<dbReference type="AlphaFoldDB" id="A0A285UMF0"/>
<sequence>MDAQPRHIRLRNAGRGDRLSVSLPSRIARLFAGALAWGGLMALSASISLYFRNGFETLHLTELVTLFFLGGALAWPLIVLMAGLFARGAALETRFAACFVLLALGTIGVTALLFAMDYRVFYAEWHEPVLSKIGLKQLFGTTVSASYQFAVLGMRLYLPVGLPILGGASLWLAKAMR</sequence>
<keyword evidence="1" id="KW-0812">Transmembrane</keyword>
<protein>
    <submittedName>
        <fullName evidence="2">Uncharacterized protein</fullName>
    </submittedName>
</protein>
<keyword evidence="1" id="KW-0472">Membrane</keyword>
<name>A0A285UMF0_9HYPH</name>
<keyword evidence="1" id="KW-1133">Transmembrane helix</keyword>
<organism evidence="2 3">
    <name type="scientific">Rhizobium subbaraonis</name>
    <dbReference type="NCBI Taxonomy" id="908946"/>
    <lineage>
        <taxon>Bacteria</taxon>
        <taxon>Pseudomonadati</taxon>
        <taxon>Pseudomonadota</taxon>
        <taxon>Alphaproteobacteria</taxon>
        <taxon>Hyphomicrobiales</taxon>
        <taxon>Rhizobiaceae</taxon>
        <taxon>Rhizobium/Agrobacterium group</taxon>
        <taxon>Rhizobium</taxon>
    </lineage>
</organism>
<proteinExistence type="predicted"/>
<evidence type="ECO:0000313" key="2">
    <source>
        <dbReference type="EMBL" id="SOC42578.1"/>
    </source>
</evidence>
<keyword evidence="3" id="KW-1185">Reference proteome</keyword>
<accession>A0A285UMF0</accession>
<evidence type="ECO:0000313" key="3">
    <source>
        <dbReference type="Proteomes" id="UP000219167"/>
    </source>
</evidence>
<evidence type="ECO:0000256" key="1">
    <source>
        <dbReference type="SAM" id="Phobius"/>
    </source>
</evidence>